<keyword evidence="4" id="KW-1185">Reference proteome</keyword>
<feature type="transmembrane region" description="Helical" evidence="1">
    <location>
        <begin position="113"/>
        <end position="140"/>
    </location>
</feature>
<dbReference type="AlphaFoldDB" id="A0A815UIQ2"/>
<dbReference type="SUPFAM" id="SSF89372">
    <property type="entry name" value="Fucose-specific lectin"/>
    <property type="match status" value="1"/>
</dbReference>
<proteinExistence type="predicted"/>
<keyword evidence="1" id="KW-1133">Transmembrane helix</keyword>
<evidence type="ECO:0000313" key="3">
    <source>
        <dbReference type="EMBL" id="CAF1518186.1"/>
    </source>
</evidence>
<comment type="caution">
    <text evidence="3">The sequence shown here is derived from an EMBL/GenBank/DDBJ whole genome shotgun (WGS) entry which is preliminary data.</text>
</comment>
<evidence type="ECO:0000256" key="1">
    <source>
        <dbReference type="SAM" id="Phobius"/>
    </source>
</evidence>
<gene>
    <name evidence="2" type="ORF">EDS130_LOCUS21763</name>
    <name evidence="3" type="ORF">XAT740_LOCUS40629</name>
</gene>
<protein>
    <submittedName>
        <fullName evidence="3">Uncharacterized protein</fullName>
    </submittedName>
</protein>
<accession>A0A815UIQ2</accession>
<name>A0A815UIQ2_ADIRI</name>
<keyword evidence="1" id="KW-0812">Transmembrane</keyword>
<dbReference type="EMBL" id="CAJNOR010004643">
    <property type="protein sequence ID" value="CAF1518186.1"/>
    <property type="molecule type" value="Genomic_DNA"/>
</dbReference>
<dbReference type="EMBL" id="CAJNOJ010000111">
    <property type="protein sequence ID" value="CAF1134807.1"/>
    <property type="molecule type" value="Genomic_DNA"/>
</dbReference>
<evidence type="ECO:0000313" key="4">
    <source>
        <dbReference type="Proteomes" id="UP000663828"/>
    </source>
</evidence>
<dbReference type="OrthoDB" id="9997324at2759"/>
<reference evidence="3" key="1">
    <citation type="submission" date="2021-02" db="EMBL/GenBank/DDBJ databases">
        <authorList>
            <person name="Nowell W R."/>
        </authorList>
    </citation>
    <scope>NUCLEOTIDE SEQUENCE</scope>
</reference>
<sequence>MVKTHIRAIQPITECHSTDGIRRQTVGKGYYVEESRIIVSQSVSIVLMDMFKERTTSYLRHLHLVVHTTQQRIRFPVYVIQQEDVVPSLKHENVSSEIESHGSASCRRKNYVYVYYCLPISFVISCFIVAIALLSSLLVLETSCPIYDCSAMNISTIMVYNSTVTIEEHWETSLGSNETSSNPTLTTTSERNLLYGAKCINHEDCSLSRNLFCEYEYDLNEKHCLCETTFFWNENIQQCERKKGRNEICEYDNECRLDLGITCDLRPGVASRRCRCMGEYYWSKLSNCGNLKIEDFVHCTDETYISSCLVKEVDNGVFHNVNIRQIEGDDLQFDYFILDSPDIQELERIECSWTENKRYCFGIDNEMNRLLIFTISRHGILSFYHINETVIGLPNVLTQFDGTVVCYVETNHSNLLSITIDPKNNDFLIVDQRIGKIYGERSCFIAINRTAYCFYRDIDHRLMAIAMNETSTTEDVHVTVHSDANLKSGPSCGWIGTNILLKLYCFAVFNDEKIHRIEQKDNLWSDWKIMPSDNIFIQRPLFVTSKSSNDTSTAQSCHVLAIDTSNAVYVSSNTDCAHQDSFSSWSILHTDVGLLSFNGTFRLRDGSLGVYGIGIDDLPYYTIMNPVTHTFEPIKLAVTTDRKWN</sequence>
<keyword evidence="1" id="KW-0472">Membrane</keyword>
<evidence type="ECO:0000313" key="2">
    <source>
        <dbReference type="EMBL" id="CAF1134807.1"/>
    </source>
</evidence>
<dbReference type="Proteomes" id="UP000663852">
    <property type="component" value="Unassembled WGS sequence"/>
</dbReference>
<dbReference type="Proteomes" id="UP000663828">
    <property type="component" value="Unassembled WGS sequence"/>
</dbReference>
<organism evidence="3 4">
    <name type="scientific">Adineta ricciae</name>
    <name type="common">Rotifer</name>
    <dbReference type="NCBI Taxonomy" id="249248"/>
    <lineage>
        <taxon>Eukaryota</taxon>
        <taxon>Metazoa</taxon>
        <taxon>Spiralia</taxon>
        <taxon>Gnathifera</taxon>
        <taxon>Rotifera</taxon>
        <taxon>Eurotatoria</taxon>
        <taxon>Bdelloidea</taxon>
        <taxon>Adinetida</taxon>
        <taxon>Adinetidae</taxon>
        <taxon>Adineta</taxon>
    </lineage>
</organism>